<evidence type="ECO:0000256" key="10">
    <source>
        <dbReference type="ARBA" id="ARBA00033629"/>
    </source>
</evidence>
<dbReference type="GO" id="GO:0042597">
    <property type="term" value="C:periplasmic space"/>
    <property type="evidence" value="ECO:0007669"/>
    <property type="project" value="UniProtKB-SubCell"/>
</dbReference>
<evidence type="ECO:0000256" key="14">
    <source>
        <dbReference type="ARBA" id="ARBA00034045"/>
    </source>
</evidence>
<feature type="region of interest" description="Disordered" evidence="15">
    <location>
        <begin position="24"/>
        <end position="70"/>
    </location>
</feature>
<evidence type="ECO:0000256" key="12">
    <source>
        <dbReference type="ARBA" id="ARBA00033764"/>
    </source>
</evidence>
<dbReference type="InterPro" id="IPR050261">
    <property type="entry name" value="FrsA_esterase"/>
</dbReference>
<dbReference type="GO" id="GO:0050525">
    <property type="term" value="F:cutinase activity"/>
    <property type="evidence" value="ECO:0007669"/>
    <property type="project" value="UniProtKB-EC"/>
</dbReference>
<dbReference type="AlphaFoldDB" id="A0A7K1L1I6"/>
<proteinExistence type="inferred from homology"/>
<comment type="catalytic activity">
    <reaction evidence="10">
        <text>a butanoate ester + H2O = an aliphatic alcohol + butanoate + H(+)</text>
        <dbReference type="Rhea" id="RHEA:47348"/>
        <dbReference type="ChEBI" id="CHEBI:2571"/>
        <dbReference type="ChEBI" id="CHEBI:15377"/>
        <dbReference type="ChEBI" id="CHEBI:15378"/>
        <dbReference type="ChEBI" id="CHEBI:17968"/>
        <dbReference type="ChEBI" id="CHEBI:50477"/>
    </reaction>
    <physiologicalReaction direction="left-to-right" evidence="10">
        <dbReference type="Rhea" id="RHEA:47349"/>
    </physiologicalReaction>
</comment>
<dbReference type="PANTHER" id="PTHR22946">
    <property type="entry name" value="DIENELACTONE HYDROLASE DOMAIN-CONTAINING PROTEIN-RELATED"/>
    <property type="match status" value="1"/>
</dbReference>
<evidence type="ECO:0000313" key="19">
    <source>
        <dbReference type="Proteomes" id="UP000432015"/>
    </source>
</evidence>
<feature type="compositionally biased region" description="Low complexity" evidence="15">
    <location>
        <begin position="24"/>
        <end position="40"/>
    </location>
</feature>
<evidence type="ECO:0000256" key="9">
    <source>
        <dbReference type="ARBA" id="ARBA00023157"/>
    </source>
</evidence>
<evidence type="ECO:0000256" key="4">
    <source>
        <dbReference type="ARBA" id="ARBA00013095"/>
    </source>
</evidence>
<evidence type="ECO:0000256" key="3">
    <source>
        <dbReference type="ARBA" id="ARBA00008645"/>
    </source>
</evidence>
<dbReference type="Pfam" id="PF12740">
    <property type="entry name" value="PETase"/>
    <property type="match status" value="1"/>
</dbReference>
<evidence type="ECO:0000256" key="6">
    <source>
        <dbReference type="ARBA" id="ARBA00022525"/>
    </source>
</evidence>
<keyword evidence="19" id="KW-1185">Reference proteome</keyword>
<evidence type="ECO:0000256" key="5">
    <source>
        <dbReference type="ARBA" id="ARBA00022487"/>
    </source>
</evidence>
<dbReference type="GO" id="GO:0005576">
    <property type="term" value="C:extracellular region"/>
    <property type="evidence" value="ECO:0007669"/>
    <property type="project" value="UniProtKB-SubCell"/>
</dbReference>
<dbReference type="EMBL" id="WOFH01000005">
    <property type="protein sequence ID" value="MUN38314.1"/>
    <property type="molecule type" value="Genomic_DNA"/>
</dbReference>
<comment type="similarity">
    <text evidence="3">Belongs to the AB hydrolase superfamily.</text>
</comment>
<comment type="catalytic activity">
    <reaction evidence="11">
        <text>(ethylene terephthalate)(n) + H2O = (ethylene terephthalate)(n-1) + 4-[(2-hydroxyethoxy)carbonyl]benzoate + H(+)</text>
        <dbReference type="Rhea" id="RHEA:49528"/>
        <dbReference type="Rhea" id="RHEA-COMP:12420"/>
        <dbReference type="Rhea" id="RHEA-COMP:12421"/>
        <dbReference type="ChEBI" id="CHEBI:15377"/>
        <dbReference type="ChEBI" id="CHEBI:15378"/>
        <dbReference type="ChEBI" id="CHEBI:131701"/>
        <dbReference type="ChEBI" id="CHEBI:131704"/>
        <dbReference type="EC" id="3.1.1.101"/>
    </reaction>
    <physiologicalReaction direction="left-to-right" evidence="11">
        <dbReference type="Rhea" id="RHEA:49529"/>
    </physiologicalReaction>
</comment>
<dbReference type="PANTHER" id="PTHR22946:SF9">
    <property type="entry name" value="POLYKETIDE TRANSFERASE AF380"/>
    <property type="match status" value="1"/>
</dbReference>
<evidence type="ECO:0000256" key="11">
    <source>
        <dbReference type="ARBA" id="ARBA00033707"/>
    </source>
</evidence>
<keyword evidence="9" id="KW-1015">Disulfide bond</keyword>
<dbReference type="Proteomes" id="UP000432015">
    <property type="component" value="Unassembled WGS sequence"/>
</dbReference>
<evidence type="ECO:0000256" key="7">
    <source>
        <dbReference type="ARBA" id="ARBA00022764"/>
    </source>
</evidence>
<evidence type="ECO:0000256" key="2">
    <source>
        <dbReference type="ARBA" id="ARBA00004613"/>
    </source>
</evidence>
<sequence>MNQNSVNALTALTAAAVLAACSGSTPTAPAAPAPKATAAPNDRPAPTAQVPRSFERGPAPSEKSVTAERGPFAFEKIEVPAGSGPGFNKGTIYAPTDTGRGTFGAIVMSPGFASPHTWIDWYGPRLASQGFVVMMLETNTLFDVPLLRGRQIVAALDYLTARSVVRGRVDPSRTAVMGHSMGGGGTLEAARQRPGLKAAVPLAPWNPDYDWGGVVVPTMIIGAQRDVIAPTALMSEAYYNRLTAAPEKAYLVLRGAGHLTFMSPNATIAKYVISWMKRFVDNDSRYDRFLCPPPKPRGPLTVYRGTCPTG</sequence>
<organism evidence="18 19">
    <name type="scientific">Actinomadura litoris</name>
    <dbReference type="NCBI Taxonomy" id="2678616"/>
    <lineage>
        <taxon>Bacteria</taxon>
        <taxon>Bacillati</taxon>
        <taxon>Actinomycetota</taxon>
        <taxon>Actinomycetes</taxon>
        <taxon>Streptosporangiales</taxon>
        <taxon>Thermomonosporaceae</taxon>
        <taxon>Actinomadura</taxon>
    </lineage>
</organism>
<dbReference type="Gene3D" id="3.40.50.1820">
    <property type="entry name" value="alpha/beta hydrolase"/>
    <property type="match status" value="1"/>
</dbReference>
<dbReference type="EC" id="3.1.1.74" evidence="4"/>
<keyword evidence="16" id="KW-0732">Signal</keyword>
<accession>A0A7K1L1I6</accession>
<gene>
    <name evidence="18" type="ORF">GNZ18_17115</name>
</gene>
<evidence type="ECO:0000256" key="15">
    <source>
        <dbReference type="SAM" id="MobiDB-lite"/>
    </source>
</evidence>
<dbReference type="InterPro" id="IPR029058">
    <property type="entry name" value="AB_hydrolase_fold"/>
</dbReference>
<evidence type="ECO:0000256" key="13">
    <source>
        <dbReference type="ARBA" id="ARBA00033780"/>
    </source>
</evidence>
<comment type="caution">
    <text evidence="18">The sequence shown here is derived from an EMBL/GenBank/DDBJ whole genome shotgun (WGS) entry which is preliminary data.</text>
</comment>
<evidence type="ECO:0000259" key="17">
    <source>
        <dbReference type="Pfam" id="PF12740"/>
    </source>
</evidence>
<keyword evidence="6" id="KW-0964">Secreted</keyword>
<evidence type="ECO:0000256" key="8">
    <source>
        <dbReference type="ARBA" id="ARBA00022801"/>
    </source>
</evidence>
<evidence type="ECO:0000256" key="16">
    <source>
        <dbReference type="SAM" id="SignalP"/>
    </source>
</evidence>
<dbReference type="SUPFAM" id="SSF53474">
    <property type="entry name" value="alpha/beta-Hydrolases"/>
    <property type="match status" value="1"/>
</dbReference>
<dbReference type="EC" id="3.1.1.101" evidence="12"/>
<feature type="chain" id="PRO_5029442476" description="Poly(ethylene terephthalate) hydrolase" evidence="16">
    <location>
        <begin position="31"/>
        <end position="310"/>
    </location>
</feature>
<comment type="subcellular location">
    <subcellularLocation>
        <location evidence="1">Periplasm</location>
    </subcellularLocation>
    <subcellularLocation>
        <location evidence="2">Secreted</location>
    </subcellularLocation>
</comment>
<keyword evidence="5" id="KW-0719">Serine esterase</keyword>
<feature type="signal peptide" evidence="16">
    <location>
        <begin position="1"/>
        <end position="30"/>
    </location>
</feature>
<protein>
    <recommendedName>
        <fullName evidence="13">Poly(ethylene terephthalate) hydrolase</fullName>
        <ecNumber evidence="12">3.1.1.101</ecNumber>
        <ecNumber evidence="4">3.1.1.74</ecNumber>
    </recommendedName>
</protein>
<comment type="catalytic activity">
    <reaction evidence="14">
        <text>cutin + H2O = cutin monomers.</text>
        <dbReference type="EC" id="3.1.1.74"/>
    </reaction>
</comment>
<dbReference type="RefSeq" id="WP_156217427.1">
    <property type="nucleotide sequence ID" value="NZ_WOFH01000005.1"/>
</dbReference>
<feature type="domain" description="PET hydrolase/cutinase-like" evidence="17">
    <location>
        <begin position="52"/>
        <end position="308"/>
    </location>
</feature>
<evidence type="ECO:0000313" key="18">
    <source>
        <dbReference type="EMBL" id="MUN38314.1"/>
    </source>
</evidence>
<keyword evidence="7" id="KW-0574">Periplasm</keyword>
<evidence type="ECO:0000256" key="1">
    <source>
        <dbReference type="ARBA" id="ARBA00004418"/>
    </source>
</evidence>
<dbReference type="InterPro" id="IPR041127">
    <property type="entry name" value="PET_hydrolase/cutinase-like"/>
</dbReference>
<keyword evidence="8 18" id="KW-0378">Hydrolase</keyword>
<reference evidence="18 19" key="1">
    <citation type="submission" date="2019-11" db="EMBL/GenBank/DDBJ databases">
        <authorList>
            <person name="Cao P."/>
        </authorList>
    </citation>
    <scope>NUCLEOTIDE SEQUENCE [LARGE SCALE GENOMIC DNA]</scope>
    <source>
        <strain evidence="18 19">NEAU-AAG5</strain>
    </source>
</reference>
<name>A0A7K1L1I6_9ACTN</name>